<gene>
    <name evidence="2" type="ORF">DPMN_083507</name>
</gene>
<evidence type="ECO:0000256" key="1">
    <source>
        <dbReference type="SAM" id="Phobius"/>
    </source>
</evidence>
<organism evidence="2 3">
    <name type="scientific">Dreissena polymorpha</name>
    <name type="common">Zebra mussel</name>
    <name type="synonym">Mytilus polymorpha</name>
    <dbReference type="NCBI Taxonomy" id="45954"/>
    <lineage>
        <taxon>Eukaryota</taxon>
        <taxon>Metazoa</taxon>
        <taxon>Spiralia</taxon>
        <taxon>Lophotrochozoa</taxon>
        <taxon>Mollusca</taxon>
        <taxon>Bivalvia</taxon>
        <taxon>Autobranchia</taxon>
        <taxon>Heteroconchia</taxon>
        <taxon>Euheterodonta</taxon>
        <taxon>Imparidentia</taxon>
        <taxon>Neoheterodontei</taxon>
        <taxon>Myida</taxon>
        <taxon>Dreissenoidea</taxon>
        <taxon>Dreissenidae</taxon>
        <taxon>Dreissena</taxon>
    </lineage>
</organism>
<feature type="transmembrane region" description="Helical" evidence="1">
    <location>
        <begin position="37"/>
        <end position="59"/>
    </location>
</feature>
<dbReference type="AlphaFoldDB" id="A0A9D3YCQ0"/>
<name>A0A9D3YCQ0_DREPO</name>
<evidence type="ECO:0000313" key="2">
    <source>
        <dbReference type="EMBL" id="KAH3696045.1"/>
    </source>
</evidence>
<reference evidence="2" key="1">
    <citation type="journal article" date="2019" name="bioRxiv">
        <title>The Genome of the Zebra Mussel, Dreissena polymorpha: A Resource for Invasive Species Research.</title>
        <authorList>
            <person name="McCartney M.A."/>
            <person name="Auch B."/>
            <person name="Kono T."/>
            <person name="Mallez S."/>
            <person name="Zhang Y."/>
            <person name="Obille A."/>
            <person name="Becker A."/>
            <person name="Abrahante J.E."/>
            <person name="Garbe J."/>
            <person name="Badalamenti J.P."/>
            <person name="Herman A."/>
            <person name="Mangelson H."/>
            <person name="Liachko I."/>
            <person name="Sullivan S."/>
            <person name="Sone E.D."/>
            <person name="Koren S."/>
            <person name="Silverstein K.A.T."/>
            <person name="Beckman K.B."/>
            <person name="Gohl D.M."/>
        </authorList>
    </citation>
    <scope>NUCLEOTIDE SEQUENCE</scope>
    <source>
        <strain evidence="2">Duluth1</strain>
        <tissue evidence="2">Whole animal</tissue>
    </source>
</reference>
<sequence length="83" mass="9579">MLDIQNYRSERYCVICLPDVGPYNDIKGQECVADKTYWILAVVLGIALLVVTMVTMYFFCRMRSEQQRVDMIDGKSGFKNPAF</sequence>
<keyword evidence="1" id="KW-0812">Transmembrane</keyword>
<evidence type="ECO:0000313" key="3">
    <source>
        <dbReference type="Proteomes" id="UP000828390"/>
    </source>
</evidence>
<keyword evidence="3" id="KW-1185">Reference proteome</keyword>
<protein>
    <submittedName>
        <fullName evidence="2">Uncharacterized protein</fullName>
    </submittedName>
</protein>
<accession>A0A9D3YCQ0</accession>
<keyword evidence="1" id="KW-1133">Transmembrane helix</keyword>
<dbReference type="EMBL" id="JAIWYP010000016">
    <property type="protein sequence ID" value="KAH3696045.1"/>
    <property type="molecule type" value="Genomic_DNA"/>
</dbReference>
<reference evidence="2" key="2">
    <citation type="submission" date="2020-11" db="EMBL/GenBank/DDBJ databases">
        <authorList>
            <person name="McCartney M.A."/>
            <person name="Auch B."/>
            <person name="Kono T."/>
            <person name="Mallez S."/>
            <person name="Becker A."/>
            <person name="Gohl D.M."/>
            <person name="Silverstein K.A.T."/>
            <person name="Koren S."/>
            <person name="Bechman K.B."/>
            <person name="Herman A."/>
            <person name="Abrahante J.E."/>
            <person name="Garbe J."/>
        </authorList>
    </citation>
    <scope>NUCLEOTIDE SEQUENCE</scope>
    <source>
        <strain evidence="2">Duluth1</strain>
        <tissue evidence="2">Whole animal</tissue>
    </source>
</reference>
<dbReference type="Proteomes" id="UP000828390">
    <property type="component" value="Unassembled WGS sequence"/>
</dbReference>
<comment type="caution">
    <text evidence="2">The sequence shown here is derived from an EMBL/GenBank/DDBJ whole genome shotgun (WGS) entry which is preliminary data.</text>
</comment>
<keyword evidence="1" id="KW-0472">Membrane</keyword>
<proteinExistence type="predicted"/>